<reference evidence="2 3" key="1">
    <citation type="submission" date="2020-08" db="EMBL/GenBank/DDBJ databases">
        <title>A Genomic Blueprint of the Chicken Gut Microbiome.</title>
        <authorList>
            <person name="Gilroy R."/>
            <person name="Ravi A."/>
            <person name="Getino M."/>
            <person name="Pursley I."/>
            <person name="Horton D.L."/>
            <person name="Alikhan N.-F."/>
            <person name="Baker D."/>
            <person name="Gharbi K."/>
            <person name="Hall N."/>
            <person name="Watson M."/>
            <person name="Adriaenssens E.M."/>
            <person name="Foster-Nyarko E."/>
            <person name="Jarju S."/>
            <person name="Secka A."/>
            <person name="Antonio M."/>
            <person name="Oren A."/>
            <person name="Chaudhuri R."/>
            <person name="La Ragione R.M."/>
            <person name="Hildebrand F."/>
            <person name="Pallen M.J."/>
        </authorList>
    </citation>
    <scope>NUCLEOTIDE SEQUENCE [LARGE SCALE GENOMIC DNA]</scope>
    <source>
        <strain evidence="2 3">Sa2BUA9</strain>
    </source>
</reference>
<dbReference type="RefSeq" id="WP_191696520.1">
    <property type="nucleotide sequence ID" value="NZ_JACSQO010000001.1"/>
</dbReference>
<evidence type="ECO:0000256" key="1">
    <source>
        <dbReference type="SAM" id="Phobius"/>
    </source>
</evidence>
<comment type="caution">
    <text evidence="2">The sequence shown here is derived from an EMBL/GenBank/DDBJ whole genome shotgun (WGS) entry which is preliminary data.</text>
</comment>
<keyword evidence="2" id="KW-0808">Transferase</keyword>
<sequence length="134" mass="15014">MKKNFGKALAILIVILIVIGTLAISIAAEIGILLLVGIDFERWSSLIWFIVVYGVVEFIVIMALDAFIELKANSHQKFHKYFGHMIVSFTLIMAISLFIETIYLPITGAVIFAIATATMYLLFSFGDKKEIHED</sequence>
<keyword evidence="3" id="KW-1185">Reference proteome</keyword>
<dbReference type="GO" id="GO:0016301">
    <property type="term" value="F:kinase activity"/>
    <property type="evidence" value="ECO:0007669"/>
    <property type="project" value="UniProtKB-KW"/>
</dbReference>
<evidence type="ECO:0000313" key="2">
    <source>
        <dbReference type="EMBL" id="MBD7943060.1"/>
    </source>
</evidence>
<keyword evidence="2" id="KW-0418">Kinase</keyword>
<protein>
    <submittedName>
        <fullName evidence="2">Histidine kinase</fullName>
    </submittedName>
</protein>
<feature type="transmembrane region" description="Helical" evidence="1">
    <location>
        <begin position="105"/>
        <end position="123"/>
    </location>
</feature>
<name>A0ABR8R5M3_9BACI</name>
<keyword evidence="1" id="KW-0472">Membrane</keyword>
<dbReference type="Proteomes" id="UP000640786">
    <property type="component" value="Unassembled WGS sequence"/>
</dbReference>
<dbReference type="EMBL" id="JACSQO010000001">
    <property type="protein sequence ID" value="MBD7943060.1"/>
    <property type="molecule type" value="Genomic_DNA"/>
</dbReference>
<keyword evidence="1" id="KW-1133">Transmembrane helix</keyword>
<gene>
    <name evidence="2" type="ORF">H9650_02935</name>
</gene>
<accession>A0ABR8R5M3</accession>
<feature type="transmembrane region" description="Helical" evidence="1">
    <location>
        <begin position="46"/>
        <end position="68"/>
    </location>
</feature>
<proteinExistence type="predicted"/>
<organism evidence="2 3">
    <name type="scientific">Psychrobacillus faecigallinarum</name>
    <dbReference type="NCBI Taxonomy" id="2762235"/>
    <lineage>
        <taxon>Bacteria</taxon>
        <taxon>Bacillati</taxon>
        <taxon>Bacillota</taxon>
        <taxon>Bacilli</taxon>
        <taxon>Bacillales</taxon>
        <taxon>Bacillaceae</taxon>
        <taxon>Psychrobacillus</taxon>
    </lineage>
</organism>
<keyword evidence="1" id="KW-0812">Transmembrane</keyword>
<feature type="transmembrane region" description="Helical" evidence="1">
    <location>
        <begin position="80"/>
        <end position="99"/>
    </location>
</feature>
<feature type="transmembrane region" description="Helical" evidence="1">
    <location>
        <begin position="9"/>
        <end position="34"/>
    </location>
</feature>
<evidence type="ECO:0000313" key="3">
    <source>
        <dbReference type="Proteomes" id="UP000640786"/>
    </source>
</evidence>